<reference evidence="2 3" key="1">
    <citation type="submission" date="2017-03" db="EMBL/GenBank/DDBJ databases">
        <authorList>
            <person name="Afonso C.L."/>
            <person name="Miller P.J."/>
            <person name="Scott M.A."/>
            <person name="Spackman E."/>
            <person name="Goraichik I."/>
            <person name="Dimitrov K.M."/>
            <person name="Suarez D.L."/>
            <person name="Swayne D.E."/>
        </authorList>
    </citation>
    <scope>NUCLEOTIDE SEQUENCE [LARGE SCALE GENOMIC DNA]</scope>
    <source>
        <strain evidence="2 3">CECT 7745</strain>
    </source>
</reference>
<evidence type="ECO:0000313" key="2">
    <source>
        <dbReference type="EMBL" id="SMC12265.1"/>
    </source>
</evidence>
<evidence type="ECO:0000313" key="3">
    <source>
        <dbReference type="Proteomes" id="UP000193224"/>
    </source>
</evidence>
<protein>
    <submittedName>
        <fullName evidence="2">Archaeal ATPase</fullName>
    </submittedName>
</protein>
<dbReference type="Proteomes" id="UP000193224">
    <property type="component" value="Unassembled WGS sequence"/>
</dbReference>
<sequence length="1012" mass="110641">MKPLPDHLETLSERARLYAALHDGFRPVDAITWANGGSVPDDTQTVARALAMLRPDCGALPAEHPDPPLWSMRPAARRKILATEMPDDTEDVDFSTPITDALTGKRDYAPARLAALAEQGRDIARIAAITGTLDRAGPRAKGYKHLVALRGLLNRLRAEKRTDAILSEGFVGRENELARLARWIAKPQSTTPLKAIYISGMAGIGKSFLMEQAVQNARLKHLPIFVRLDFDRSGLNVLDRESFIDEISRQVGDGLPEISKTLRELRLKIAGKDAPVTDSKQTEPQQTLIETLARAVRASGRTLLIILDTLEVLRSAGETRIEALFENLDLLSHAGIDRISIIAAGRGNALEPAPKRITGKPLWLTGLPDHAARAFLRDRNVPDALWPRVMALARGNPLFLLLAAKAVALDGFDEAELPGDITDETVGGYLYRAILSRLPAPLNRVATEALLLRHVTPEILLNVVAPVTAPDLTRAGADKAFELLKAQDWLVMSGPDGTEVQHRIDVRRAFLPRIYAADPNIAASVNRRAVDWFSALDPFETLYHQLQLVRIGDKTPNPIPTDLALRFDEFMLEELPASARDAVRHAQGRRSDFGRAGDVTTTRHPDARAVTDLDLLLKKGDLREAGFVIDNALNGEIDPDSPAARLMLCHHWLTGRWSLAQKALNALPEAALEQAVIHDPLLQGRVLLELYAEYDFDTLAEMLCDPVLLNAALHCHTESARIGMAGGALDFALIVALAETAKPPQLGLARGILAHNGLEDWQARERAREMVQSRRHRHGLTSRATGAAAQAIGLACLSPFGPRLRAYLAASHSARPGEWLVKAATMPRTAAQRYTPTLQAVDQALPTRFLTPPDVAAGFDLLGLTAEWATGFAAFNTIPDFPALARAADRWRRVAAGEWCWGKTRPPYFVGTDGDADRVTLDRAKRLIQADDPVHSATRELLLWGSPTHPRAEATRHLLARFARRSDRAQGLPSLPATLRHLTDTGVPPLLAAPLAVLATKNILLKDALSAT</sequence>
<dbReference type="InterPro" id="IPR041664">
    <property type="entry name" value="AAA_16"/>
</dbReference>
<accession>A0A1X7BRN3</accession>
<dbReference type="EMBL" id="FWXB01000006">
    <property type="protein sequence ID" value="SMC12265.1"/>
    <property type="molecule type" value="Genomic_DNA"/>
</dbReference>
<feature type="domain" description="Orc1-like AAA ATPase" evidence="1">
    <location>
        <begin position="170"/>
        <end position="330"/>
    </location>
</feature>
<keyword evidence="3" id="KW-1185">Reference proteome</keyword>
<dbReference type="RefSeq" id="WP_085800210.1">
    <property type="nucleotide sequence ID" value="NZ_FWXB01000006.1"/>
</dbReference>
<dbReference type="OrthoDB" id="7782625at2"/>
<dbReference type="InterPro" id="IPR027417">
    <property type="entry name" value="P-loop_NTPase"/>
</dbReference>
<dbReference type="SUPFAM" id="SSF52540">
    <property type="entry name" value="P-loop containing nucleoside triphosphate hydrolases"/>
    <property type="match status" value="1"/>
</dbReference>
<organism evidence="2 3">
    <name type="scientific">Roseovarius aestuarii</name>
    <dbReference type="NCBI Taxonomy" id="475083"/>
    <lineage>
        <taxon>Bacteria</taxon>
        <taxon>Pseudomonadati</taxon>
        <taxon>Pseudomonadota</taxon>
        <taxon>Alphaproteobacteria</taxon>
        <taxon>Rhodobacterales</taxon>
        <taxon>Roseobacteraceae</taxon>
        <taxon>Roseovarius</taxon>
    </lineage>
</organism>
<evidence type="ECO:0000259" key="1">
    <source>
        <dbReference type="Pfam" id="PF13191"/>
    </source>
</evidence>
<dbReference type="Gene3D" id="3.40.50.300">
    <property type="entry name" value="P-loop containing nucleotide triphosphate hydrolases"/>
    <property type="match status" value="1"/>
</dbReference>
<name>A0A1X7BRN3_9RHOB</name>
<dbReference type="Pfam" id="PF13191">
    <property type="entry name" value="AAA_16"/>
    <property type="match status" value="1"/>
</dbReference>
<gene>
    <name evidence="2" type="ORF">ROA7745_02089</name>
</gene>
<proteinExistence type="predicted"/>
<dbReference type="AlphaFoldDB" id="A0A1X7BRN3"/>